<evidence type="ECO:0000313" key="2">
    <source>
        <dbReference type="EMBL" id="MDX6806866.1"/>
    </source>
</evidence>
<organism evidence="2 3">
    <name type="scientific">Terrihabitans rhizophilus</name>
    <dbReference type="NCBI Taxonomy" id="3092662"/>
    <lineage>
        <taxon>Bacteria</taxon>
        <taxon>Pseudomonadati</taxon>
        <taxon>Pseudomonadota</taxon>
        <taxon>Alphaproteobacteria</taxon>
        <taxon>Hyphomicrobiales</taxon>
        <taxon>Terrihabitans</taxon>
    </lineage>
</organism>
<sequence length="64" mass="6885">MMSEKRSEQDAHRAPSPGTSTTEDAKLEKAVEDTFPASDPPSETQPGSGITEPEVIDKSKIKRG</sequence>
<evidence type="ECO:0000256" key="1">
    <source>
        <dbReference type="SAM" id="MobiDB-lite"/>
    </source>
</evidence>
<gene>
    <name evidence="2" type="ORF">SCD90_12400</name>
</gene>
<feature type="compositionally biased region" description="Basic and acidic residues" evidence="1">
    <location>
        <begin position="23"/>
        <end position="32"/>
    </location>
</feature>
<feature type="region of interest" description="Disordered" evidence="1">
    <location>
        <begin position="1"/>
        <end position="64"/>
    </location>
</feature>
<feature type="compositionally biased region" description="Basic and acidic residues" evidence="1">
    <location>
        <begin position="1"/>
        <end position="13"/>
    </location>
</feature>
<comment type="caution">
    <text evidence="2">The sequence shown here is derived from an EMBL/GenBank/DDBJ whole genome shotgun (WGS) entry which is preliminary data.</text>
</comment>
<evidence type="ECO:0000313" key="3">
    <source>
        <dbReference type="Proteomes" id="UP001274321"/>
    </source>
</evidence>
<feature type="compositionally biased region" description="Basic and acidic residues" evidence="1">
    <location>
        <begin position="55"/>
        <end position="64"/>
    </location>
</feature>
<accession>A0ABU4RVG5</accession>
<name>A0ABU4RVG5_9HYPH</name>
<dbReference type="RefSeq" id="WP_319844989.1">
    <property type="nucleotide sequence ID" value="NZ_JAXAFJ010000007.1"/>
</dbReference>
<dbReference type="Proteomes" id="UP001274321">
    <property type="component" value="Unassembled WGS sequence"/>
</dbReference>
<proteinExistence type="predicted"/>
<protein>
    <submittedName>
        <fullName evidence="2">Uncharacterized protein</fullName>
    </submittedName>
</protein>
<reference evidence="2 3" key="1">
    <citation type="submission" date="2023-11" db="EMBL/GenBank/DDBJ databases">
        <authorList>
            <person name="Bao R."/>
        </authorList>
    </citation>
    <scope>NUCLEOTIDE SEQUENCE [LARGE SCALE GENOMIC DNA]</scope>
    <source>
        <strain evidence="2 3">PJ23</strain>
    </source>
</reference>
<keyword evidence="3" id="KW-1185">Reference proteome</keyword>
<dbReference type="EMBL" id="JAXAFJ010000007">
    <property type="protein sequence ID" value="MDX6806866.1"/>
    <property type="molecule type" value="Genomic_DNA"/>
</dbReference>